<dbReference type="Proteomes" id="UP000029712">
    <property type="component" value="Chromosome"/>
</dbReference>
<dbReference type="OrthoDB" id="401427at2"/>
<keyword evidence="1" id="KW-0812">Transmembrane</keyword>
<feature type="transmembrane region" description="Helical" evidence="1">
    <location>
        <begin position="148"/>
        <end position="166"/>
    </location>
</feature>
<reference evidence="2 3" key="2">
    <citation type="submission" date="2018-10" db="EMBL/GenBank/DDBJ databases">
        <title>Detection and isolation of Mycoplasma hominis as a predominant microorganism from pelvic cavity of patient with salpingitis and tubo-ovarian abscess.</title>
        <authorList>
            <person name="Guschin A.E."/>
            <person name="Khayrullina G.A."/>
            <person name="Rakovskaya I.V."/>
            <person name="Shelenkov A.A."/>
            <person name="Shagin D.A."/>
        </authorList>
    </citation>
    <scope>NUCLEOTIDE SEQUENCE [LARGE SCALE GENOMIC DNA]</scope>
    <source>
        <strain evidence="3">TOA</strain>
    </source>
</reference>
<evidence type="ECO:0000313" key="2">
    <source>
        <dbReference type="EMBL" id="AYN65459.1"/>
    </source>
</evidence>
<feature type="transmembrane region" description="Helical" evidence="1">
    <location>
        <begin position="124"/>
        <end position="142"/>
    </location>
</feature>
<dbReference type="RefSeq" id="WP_036439152.1">
    <property type="nucleotide sequence ID" value="NZ_CP033021.1"/>
</dbReference>
<feature type="transmembrane region" description="Helical" evidence="1">
    <location>
        <begin position="88"/>
        <end position="112"/>
    </location>
</feature>
<keyword evidence="1" id="KW-0472">Membrane</keyword>
<feature type="transmembrane region" description="Helical" evidence="1">
    <location>
        <begin position="449"/>
        <end position="479"/>
    </location>
</feature>
<feature type="transmembrane region" description="Helical" evidence="1">
    <location>
        <begin position="280"/>
        <end position="298"/>
    </location>
</feature>
<feature type="transmembrane region" description="Helical" evidence="1">
    <location>
        <begin position="375"/>
        <end position="395"/>
    </location>
</feature>
<dbReference type="EMBL" id="CP033021">
    <property type="protein sequence ID" value="AYN65459.1"/>
    <property type="molecule type" value="Genomic_DNA"/>
</dbReference>
<protein>
    <submittedName>
        <fullName evidence="2">Uncharacterized protein</fullName>
    </submittedName>
</protein>
<dbReference type="NCBIfam" id="NF045937">
    <property type="entry name" value="MSC_0624_12TM"/>
    <property type="match status" value="1"/>
</dbReference>
<feature type="transmembrane region" description="Helical" evidence="1">
    <location>
        <begin position="241"/>
        <end position="268"/>
    </location>
</feature>
<dbReference type="AlphaFoldDB" id="A0A454CAI9"/>
<feature type="transmembrane region" description="Helical" evidence="1">
    <location>
        <begin position="349"/>
        <end position="369"/>
    </location>
</feature>
<evidence type="ECO:0000256" key="1">
    <source>
        <dbReference type="SAM" id="Phobius"/>
    </source>
</evidence>
<reference evidence="2 3" key="1">
    <citation type="submission" date="2014-08" db="EMBL/GenBank/DDBJ databases">
        <authorList>
            <person name="Kuleshov K."/>
            <person name="Dedkov V."/>
            <person name="Markelov M."/>
            <person name="Pimkina E."/>
        </authorList>
    </citation>
    <scope>NUCLEOTIDE SEQUENCE [LARGE SCALE GENOMIC DNA]</scope>
    <source>
        <strain evidence="3">TOA</strain>
    </source>
</reference>
<feature type="transmembrane region" description="Helical" evidence="1">
    <location>
        <begin position="318"/>
        <end position="337"/>
    </location>
</feature>
<proteinExistence type="predicted"/>
<keyword evidence="1" id="KW-1133">Transmembrane helix</keyword>
<name>A0A454CAI9_METHO</name>
<feature type="transmembrane region" description="Helical" evidence="1">
    <location>
        <begin position="35"/>
        <end position="54"/>
    </location>
</feature>
<accession>A0A454CAI9</accession>
<feature type="transmembrane region" description="Helical" evidence="1">
    <location>
        <begin position="187"/>
        <end position="210"/>
    </location>
</feature>
<evidence type="ECO:0000313" key="3">
    <source>
        <dbReference type="Proteomes" id="UP000029712"/>
    </source>
</evidence>
<gene>
    <name evidence="2" type="ORF">KN71_002010</name>
</gene>
<organism evidence="2 3">
    <name type="scientific">Metamycoplasma hominis</name>
    <name type="common">Mycoplasma hominis</name>
    <dbReference type="NCBI Taxonomy" id="2098"/>
    <lineage>
        <taxon>Bacteria</taxon>
        <taxon>Bacillati</taxon>
        <taxon>Mycoplasmatota</taxon>
        <taxon>Mycoplasmoidales</taxon>
        <taxon>Metamycoplasmataceae</taxon>
        <taxon>Metamycoplasma</taxon>
    </lineage>
</organism>
<feature type="transmembrane region" description="Helical" evidence="1">
    <location>
        <begin position="402"/>
        <end position="429"/>
    </location>
</feature>
<sequence length="493" mass="57571">MKQKQIDSNNINQKLIYDDEYSIKNQQKNNILNKVLKYLLIAISLVFITTLLIFSEKTLFANKMLLSNSLNSFFDFSSPRNQQLNFLIIYRFLILAFVLFYSLVKGFANLYWHKVTIKKYIPFYFLYLLLSLTSYTLFFSYFKILPSKLFAISFILIALYIINFSYEIFNFLIQRKTNPLLYKNKNILIISLTFQGILTILFVAISFVWINLGINKDILFVGNKFYETIRDILTIKSASNFVIIVLTFLVLITFIVLSNIKFFALLINKKYDKFYLKNQLVFLLVLFGAVFIWILRIFAYKHNNENISIGSSKTTWIYIFQSVFAIVVFVAYMVVSFQKRFEMKSSFRSWLNLAIVQIALALSLLLTTLFNTNSIVSLINVAVTATTQIVILFVFAKQNKNISLLLLIIIKLAIISSILIFAIIGFNYILTADGNENYLFSIIKSRMNIIQIILLLNFSIAFIMALSLLLKFILAIYYIRKLNKENEYEKERQ</sequence>